<comment type="caution">
    <text evidence="4">The sequence shown here is derived from an EMBL/GenBank/DDBJ whole genome shotgun (WGS) entry which is preliminary data.</text>
</comment>
<feature type="region of interest" description="Disordered" evidence="1">
    <location>
        <begin position="21"/>
        <end position="145"/>
    </location>
</feature>
<name>A0A839EXP8_9GAMM</name>
<dbReference type="EMBL" id="JACGXL010000001">
    <property type="protein sequence ID" value="MBA8885948.1"/>
    <property type="molecule type" value="Genomic_DNA"/>
</dbReference>
<proteinExistence type="predicted"/>
<dbReference type="AlphaFoldDB" id="A0A839EXP8"/>
<dbReference type="PROSITE" id="PS51257">
    <property type="entry name" value="PROKAR_LIPOPROTEIN"/>
    <property type="match status" value="1"/>
</dbReference>
<gene>
    <name evidence="4" type="ORF">FHW12_000139</name>
</gene>
<evidence type="ECO:0000313" key="4">
    <source>
        <dbReference type="EMBL" id="MBA8885948.1"/>
    </source>
</evidence>
<accession>A0A839EXP8</accession>
<dbReference type="Pfam" id="PF13026">
    <property type="entry name" value="DUF3887"/>
    <property type="match status" value="1"/>
</dbReference>
<dbReference type="Gene3D" id="3.10.450.590">
    <property type="match status" value="1"/>
</dbReference>
<feature type="chain" id="PRO_5032570036" description="DUF3887 domain-containing protein" evidence="2">
    <location>
        <begin position="22"/>
        <end position="246"/>
    </location>
</feature>
<organism evidence="4 5">
    <name type="scientific">Dokdonella fugitiva</name>
    <dbReference type="NCBI Taxonomy" id="328517"/>
    <lineage>
        <taxon>Bacteria</taxon>
        <taxon>Pseudomonadati</taxon>
        <taxon>Pseudomonadota</taxon>
        <taxon>Gammaproteobacteria</taxon>
        <taxon>Lysobacterales</taxon>
        <taxon>Rhodanobacteraceae</taxon>
        <taxon>Dokdonella</taxon>
    </lineage>
</organism>
<feature type="signal peptide" evidence="2">
    <location>
        <begin position="1"/>
        <end position="21"/>
    </location>
</feature>
<evidence type="ECO:0000256" key="1">
    <source>
        <dbReference type="SAM" id="MobiDB-lite"/>
    </source>
</evidence>
<reference evidence="4 5" key="1">
    <citation type="submission" date="2020-07" db="EMBL/GenBank/DDBJ databases">
        <title>Genomic Encyclopedia of Type Strains, Phase IV (KMG-V): Genome sequencing to study the core and pangenomes of soil and plant-associated prokaryotes.</title>
        <authorList>
            <person name="Whitman W."/>
        </authorList>
    </citation>
    <scope>NUCLEOTIDE SEQUENCE [LARGE SCALE GENOMIC DNA]</scope>
    <source>
        <strain evidence="4 5">RH2WT43</strain>
    </source>
</reference>
<dbReference type="InterPro" id="IPR024981">
    <property type="entry name" value="DUF3887"/>
</dbReference>
<feature type="compositionally biased region" description="Low complexity" evidence="1">
    <location>
        <begin position="29"/>
        <end position="41"/>
    </location>
</feature>
<dbReference type="Proteomes" id="UP000550401">
    <property type="component" value="Unassembled WGS sequence"/>
</dbReference>
<feature type="compositionally biased region" description="Low complexity" evidence="1">
    <location>
        <begin position="80"/>
        <end position="130"/>
    </location>
</feature>
<evidence type="ECO:0000313" key="5">
    <source>
        <dbReference type="Proteomes" id="UP000550401"/>
    </source>
</evidence>
<keyword evidence="2" id="KW-0732">Signal</keyword>
<evidence type="ECO:0000256" key="2">
    <source>
        <dbReference type="SAM" id="SignalP"/>
    </source>
</evidence>
<dbReference type="RefSeq" id="WP_182529070.1">
    <property type="nucleotide sequence ID" value="NZ_JACGXL010000001.1"/>
</dbReference>
<sequence length="246" mass="24866">MSKRSLAPLAFALLACLSAQAAPKKKHAPPATQDATTPAAASQEIDVDAMARAKDGKPTEPLADPGVAAPAAETPPAGQASEATPADAATAAAAPTPAPAEKGAEPAANAAPQAAPAPAATDAPMAERPSPLAPEPPPSATDKSIAAACEARATSLLDAAQKADYATATRDFDAKMRTALPAPKFQQAWESLGQFGRLQARGQAHPMKGDGYIAITVPLIFDKANLYAQIACGSDGRIAGFYLKPL</sequence>
<evidence type="ECO:0000259" key="3">
    <source>
        <dbReference type="Pfam" id="PF13026"/>
    </source>
</evidence>
<keyword evidence="5" id="KW-1185">Reference proteome</keyword>
<feature type="domain" description="DUF3887" evidence="3">
    <location>
        <begin position="156"/>
        <end position="241"/>
    </location>
</feature>
<feature type="compositionally biased region" description="Basic and acidic residues" evidence="1">
    <location>
        <begin position="49"/>
        <end position="58"/>
    </location>
</feature>
<protein>
    <recommendedName>
        <fullName evidence="3">DUF3887 domain-containing protein</fullName>
    </recommendedName>
</protein>